<gene>
    <name evidence="2" type="ORF">SAMN05660236_0635</name>
</gene>
<feature type="chain" id="PRO_5013182646" evidence="1">
    <location>
        <begin position="32"/>
        <end position="121"/>
    </location>
</feature>
<dbReference type="STRING" id="688867.SAMN05660236_0635"/>
<organism evidence="2 3">
    <name type="scientific">Ohtaekwangia koreensis</name>
    <dbReference type="NCBI Taxonomy" id="688867"/>
    <lineage>
        <taxon>Bacteria</taxon>
        <taxon>Pseudomonadati</taxon>
        <taxon>Bacteroidota</taxon>
        <taxon>Cytophagia</taxon>
        <taxon>Cytophagales</taxon>
        <taxon>Fulvivirgaceae</taxon>
        <taxon>Ohtaekwangia</taxon>
    </lineage>
</organism>
<accession>A0A1T5J0W6</accession>
<evidence type="ECO:0000313" key="2">
    <source>
        <dbReference type="EMBL" id="SKC45115.1"/>
    </source>
</evidence>
<name>A0A1T5J0W6_9BACT</name>
<protein>
    <submittedName>
        <fullName evidence="2">Uncharacterized protein</fullName>
    </submittedName>
</protein>
<feature type="signal peptide" evidence="1">
    <location>
        <begin position="1"/>
        <end position="31"/>
    </location>
</feature>
<sequence length="121" mass="13746">MKTIKNIRPSRTLVVFFLLASIVCSSVTAFAAIPKAKELVFTKKTKAHSKSVAQFPYEEKEKEEEKGLDRTQDHFSFLSLVDEATLFSFVESHNHSFLHAPHPCELIAQVPLYLVKRSLLI</sequence>
<dbReference type="EMBL" id="FUZU01000001">
    <property type="protein sequence ID" value="SKC45115.1"/>
    <property type="molecule type" value="Genomic_DNA"/>
</dbReference>
<dbReference type="RefSeq" id="WP_079685244.1">
    <property type="nucleotide sequence ID" value="NZ_FUZU01000001.1"/>
</dbReference>
<keyword evidence="1" id="KW-0732">Signal</keyword>
<proteinExistence type="predicted"/>
<evidence type="ECO:0000256" key="1">
    <source>
        <dbReference type="SAM" id="SignalP"/>
    </source>
</evidence>
<reference evidence="2 3" key="1">
    <citation type="submission" date="2017-02" db="EMBL/GenBank/DDBJ databases">
        <authorList>
            <person name="Peterson S.W."/>
        </authorList>
    </citation>
    <scope>NUCLEOTIDE SEQUENCE [LARGE SCALE GENOMIC DNA]</scope>
    <source>
        <strain evidence="2 3">DSM 25262</strain>
    </source>
</reference>
<dbReference type="AlphaFoldDB" id="A0A1T5J0W6"/>
<evidence type="ECO:0000313" key="3">
    <source>
        <dbReference type="Proteomes" id="UP000190961"/>
    </source>
</evidence>
<keyword evidence="3" id="KW-1185">Reference proteome</keyword>
<dbReference type="Proteomes" id="UP000190961">
    <property type="component" value="Unassembled WGS sequence"/>
</dbReference>